<dbReference type="HOGENOM" id="CLU_036313_0_0_1"/>
<name>A0A0C3CCQ3_HEBCY</name>
<dbReference type="Proteomes" id="UP000053424">
    <property type="component" value="Unassembled WGS sequence"/>
</dbReference>
<protein>
    <recommendedName>
        <fullName evidence="4">Transmembrane protein</fullName>
    </recommendedName>
</protein>
<dbReference type="EMBL" id="KN831779">
    <property type="protein sequence ID" value="KIM42024.1"/>
    <property type="molecule type" value="Genomic_DNA"/>
</dbReference>
<keyword evidence="1" id="KW-0472">Membrane</keyword>
<feature type="transmembrane region" description="Helical" evidence="1">
    <location>
        <begin position="293"/>
        <end position="316"/>
    </location>
</feature>
<proteinExistence type="predicted"/>
<evidence type="ECO:0008006" key="4">
    <source>
        <dbReference type="Google" id="ProtNLM"/>
    </source>
</evidence>
<keyword evidence="1" id="KW-0812">Transmembrane</keyword>
<dbReference type="AlphaFoldDB" id="A0A0C3CCQ3"/>
<dbReference type="Gene3D" id="2.60.120.260">
    <property type="entry name" value="Galactose-binding domain-like"/>
    <property type="match status" value="1"/>
</dbReference>
<evidence type="ECO:0000256" key="1">
    <source>
        <dbReference type="SAM" id="Phobius"/>
    </source>
</evidence>
<dbReference type="OrthoDB" id="3003746at2759"/>
<accession>A0A0C3CCQ3</accession>
<keyword evidence="1" id="KW-1133">Transmembrane helix</keyword>
<keyword evidence="3" id="KW-1185">Reference proteome</keyword>
<gene>
    <name evidence="2" type="ORF">M413DRAFT_27552</name>
</gene>
<reference evidence="3" key="2">
    <citation type="submission" date="2015-01" db="EMBL/GenBank/DDBJ databases">
        <title>Evolutionary Origins and Diversification of the Mycorrhizal Mutualists.</title>
        <authorList>
            <consortium name="DOE Joint Genome Institute"/>
            <consortium name="Mycorrhizal Genomics Consortium"/>
            <person name="Kohler A."/>
            <person name="Kuo A."/>
            <person name="Nagy L.G."/>
            <person name="Floudas D."/>
            <person name="Copeland A."/>
            <person name="Barry K.W."/>
            <person name="Cichocki N."/>
            <person name="Veneault-Fourrey C."/>
            <person name="LaButti K."/>
            <person name="Lindquist E.A."/>
            <person name="Lipzen A."/>
            <person name="Lundell T."/>
            <person name="Morin E."/>
            <person name="Murat C."/>
            <person name="Riley R."/>
            <person name="Ohm R."/>
            <person name="Sun H."/>
            <person name="Tunlid A."/>
            <person name="Henrissat B."/>
            <person name="Grigoriev I.V."/>
            <person name="Hibbett D.S."/>
            <person name="Martin F."/>
        </authorList>
    </citation>
    <scope>NUCLEOTIDE SEQUENCE [LARGE SCALE GENOMIC DNA]</scope>
    <source>
        <strain evidence="3">h7</strain>
    </source>
</reference>
<organism evidence="2 3">
    <name type="scientific">Hebeloma cylindrosporum</name>
    <dbReference type="NCBI Taxonomy" id="76867"/>
    <lineage>
        <taxon>Eukaryota</taxon>
        <taxon>Fungi</taxon>
        <taxon>Dikarya</taxon>
        <taxon>Basidiomycota</taxon>
        <taxon>Agaricomycotina</taxon>
        <taxon>Agaricomycetes</taxon>
        <taxon>Agaricomycetidae</taxon>
        <taxon>Agaricales</taxon>
        <taxon>Agaricineae</taxon>
        <taxon>Hymenogastraceae</taxon>
        <taxon>Hebeloma</taxon>
    </lineage>
</organism>
<reference evidence="2 3" key="1">
    <citation type="submission" date="2014-04" db="EMBL/GenBank/DDBJ databases">
        <authorList>
            <consortium name="DOE Joint Genome Institute"/>
            <person name="Kuo A."/>
            <person name="Gay G."/>
            <person name="Dore J."/>
            <person name="Kohler A."/>
            <person name="Nagy L.G."/>
            <person name="Floudas D."/>
            <person name="Copeland A."/>
            <person name="Barry K.W."/>
            <person name="Cichocki N."/>
            <person name="Veneault-Fourrey C."/>
            <person name="LaButti K."/>
            <person name="Lindquist E.A."/>
            <person name="Lipzen A."/>
            <person name="Lundell T."/>
            <person name="Morin E."/>
            <person name="Murat C."/>
            <person name="Sun H."/>
            <person name="Tunlid A."/>
            <person name="Henrissat B."/>
            <person name="Grigoriev I.V."/>
            <person name="Hibbett D.S."/>
            <person name="Martin F."/>
            <person name="Nordberg H.P."/>
            <person name="Cantor M.N."/>
            <person name="Hua S.X."/>
        </authorList>
    </citation>
    <scope>NUCLEOTIDE SEQUENCE [LARGE SCALE GENOMIC DNA]</scope>
    <source>
        <strain evidence="3">h7</strain>
    </source>
</reference>
<evidence type="ECO:0000313" key="2">
    <source>
        <dbReference type="EMBL" id="KIM42024.1"/>
    </source>
</evidence>
<evidence type="ECO:0000313" key="3">
    <source>
        <dbReference type="Proteomes" id="UP000053424"/>
    </source>
</evidence>
<dbReference type="STRING" id="686832.A0A0C3CCQ3"/>
<sequence>MSAERSRLIYVDDTSPLISYKEPGHWAGGDKYYSATGNTINGGPFNKTLRALSGSGSFNFNFTGPSVSVIASFVGSGLPSWTCFIDGNALISNVVPQVTASSVEICSLQNIVIKATPSNLTVNASGSDDRPFLFDRIQYALDPSVIMDNATVVVDAFDNQIHYDSGWSKLGSIGMETSVRGSSMSFDFVGIQLTWVTTIDVNANTTTNSSAKYSIDNGTLFPFQVNAQNSTVQMYNLISFQTPILPPGPHRLFVQYGNDSSGTAPLILDHLVIQNFTRPPSTSPSHARLPKGAIAGIVIGTLIGFAIIVVGLIRVIRSRKVTAASSQRYTAPNYGDGSR</sequence>